<keyword evidence="2" id="KW-1185">Reference proteome</keyword>
<dbReference type="SUPFAM" id="SSF51735">
    <property type="entry name" value="NAD(P)-binding Rossmann-fold domains"/>
    <property type="match status" value="1"/>
</dbReference>
<dbReference type="Gene3D" id="3.40.50.720">
    <property type="entry name" value="NAD(P)-binding Rossmann-like Domain"/>
    <property type="match status" value="1"/>
</dbReference>
<evidence type="ECO:0000313" key="1">
    <source>
        <dbReference type="EMBL" id="MFE3848730.1"/>
    </source>
</evidence>
<organism evidence="1 2">
    <name type="scientific">Flavobacterium fructosi</name>
    <dbReference type="NCBI Taxonomy" id="3230416"/>
    <lineage>
        <taxon>Bacteria</taxon>
        <taxon>Pseudomonadati</taxon>
        <taxon>Bacteroidota</taxon>
        <taxon>Flavobacteriia</taxon>
        <taxon>Flavobacteriales</taxon>
        <taxon>Flavobacteriaceae</taxon>
        <taxon>Flavobacterium</taxon>
    </lineage>
</organism>
<evidence type="ECO:0000313" key="2">
    <source>
        <dbReference type="Proteomes" id="UP001600039"/>
    </source>
</evidence>
<proteinExistence type="predicted"/>
<sequence>MKTALFIGSSGLIGSQLLNLLLDRSDYLKVITFVKRDTGIEHPKNTRNIIDFDKPKTYKDLVIDDDFFCTTGFLCKIY</sequence>
<dbReference type="RefSeq" id="WP_379858462.1">
    <property type="nucleotide sequence ID" value="NZ_JBHZQA010000008.1"/>
</dbReference>
<gene>
    <name evidence="1" type="ORF">ACFX5D_12220</name>
</gene>
<reference evidence="1 2" key="1">
    <citation type="submission" date="2024-06" db="EMBL/GenBank/DDBJ databases">
        <title>Flavobacterium spp. isolated from glacier.</title>
        <authorList>
            <person name="Han D."/>
        </authorList>
    </citation>
    <scope>NUCLEOTIDE SEQUENCE [LARGE SCALE GENOMIC DNA]</scope>
    <source>
        <strain evidence="1 2">LB3P45</strain>
    </source>
</reference>
<comment type="caution">
    <text evidence="1">The sequence shown here is derived from an EMBL/GenBank/DDBJ whole genome shotgun (WGS) entry which is preliminary data.</text>
</comment>
<name>A0ABW6HNV1_9FLAO</name>
<protein>
    <submittedName>
        <fullName evidence="1">Uncharacterized protein</fullName>
    </submittedName>
</protein>
<dbReference type="EMBL" id="JBHZQA010000008">
    <property type="protein sequence ID" value="MFE3848730.1"/>
    <property type="molecule type" value="Genomic_DNA"/>
</dbReference>
<dbReference type="InterPro" id="IPR036291">
    <property type="entry name" value="NAD(P)-bd_dom_sf"/>
</dbReference>
<dbReference type="Proteomes" id="UP001600039">
    <property type="component" value="Unassembled WGS sequence"/>
</dbReference>
<accession>A0ABW6HNV1</accession>